<dbReference type="OrthoDB" id="965427at2"/>
<organism evidence="1 2">
    <name type="scientific">Owenweeksia hongkongensis (strain DSM 17368 / CIP 108786 / JCM 12287 / NRRL B-23963 / UST20020801)</name>
    <dbReference type="NCBI Taxonomy" id="926562"/>
    <lineage>
        <taxon>Bacteria</taxon>
        <taxon>Pseudomonadati</taxon>
        <taxon>Bacteroidota</taxon>
        <taxon>Flavobacteriia</taxon>
        <taxon>Flavobacteriales</taxon>
        <taxon>Owenweeksiaceae</taxon>
        <taxon>Owenweeksia</taxon>
    </lineage>
</organism>
<reference evidence="1 2" key="1">
    <citation type="journal article" date="2012" name="Stand. Genomic Sci.">
        <title>Genome sequence of the orange-pigmented seawater bacterium Owenweeksia hongkongensis type strain (UST20020801(T)).</title>
        <authorList>
            <person name="Riedel T."/>
            <person name="Held B."/>
            <person name="Nolan M."/>
            <person name="Lucas S."/>
            <person name="Lapidus A."/>
            <person name="Tice H."/>
            <person name="Del Rio T.G."/>
            <person name="Cheng J.F."/>
            <person name="Han C."/>
            <person name="Tapia R."/>
            <person name="Goodwin L.A."/>
            <person name="Pitluck S."/>
            <person name="Liolios K."/>
            <person name="Mavromatis K."/>
            <person name="Pagani I."/>
            <person name="Ivanova N."/>
            <person name="Mikhailova N."/>
            <person name="Pati A."/>
            <person name="Chen A."/>
            <person name="Palaniappan K."/>
            <person name="Rohde M."/>
            <person name="Tindall B.J."/>
            <person name="Detter J.C."/>
            <person name="Goker M."/>
            <person name="Woyke T."/>
            <person name="Bristow J."/>
            <person name="Eisen J.A."/>
            <person name="Markowitz V."/>
            <person name="Hugenholtz P."/>
            <person name="Klenk H.P."/>
            <person name="Kyrpides N.C."/>
        </authorList>
    </citation>
    <scope>NUCLEOTIDE SEQUENCE</scope>
    <source>
        <strain evidence="2">DSM 17368 / JCM 12287 / NRRL B-23963</strain>
    </source>
</reference>
<proteinExistence type="predicted"/>
<protein>
    <submittedName>
        <fullName evidence="1">Uncharacterized protein</fullName>
    </submittedName>
</protein>
<dbReference type="KEGG" id="oho:Oweho_1229"/>
<accession>G8R644</accession>
<gene>
    <name evidence="1" type="ordered locus">Oweho_1229</name>
</gene>
<dbReference type="Proteomes" id="UP000005631">
    <property type="component" value="Chromosome"/>
</dbReference>
<keyword evidence="2" id="KW-1185">Reference proteome</keyword>
<dbReference type="RefSeq" id="WP_014201594.1">
    <property type="nucleotide sequence ID" value="NC_016599.1"/>
</dbReference>
<evidence type="ECO:0000313" key="1">
    <source>
        <dbReference type="EMBL" id="AEV32234.1"/>
    </source>
</evidence>
<dbReference type="HOGENOM" id="CLU_201945_0_0_10"/>
<dbReference type="EMBL" id="CP003156">
    <property type="protein sequence ID" value="AEV32234.1"/>
    <property type="molecule type" value="Genomic_DNA"/>
</dbReference>
<dbReference type="STRING" id="926562.Oweho_1229"/>
<dbReference type="AlphaFoldDB" id="G8R644"/>
<name>G8R644_OWEHD</name>
<sequence length="68" mass="8027">MKEIKLKIKDNKYQFFLELISNLDFVELETEDSKEEVLENLKTGLKELKQYQQGSLKTSVAEDFLNEL</sequence>
<evidence type="ECO:0000313" key="2">
    <source>
        <dbReference type="Proteomes" id="UP000005631"/>
    </source>
</evidence>